<organism evidence="3 4">
    <name type="scientific">Clostridium ganghwense</name>
    <dbReference type="NCBI Taxonomy" id="312089"/>
    <lineage>
        <taxon>Bacteria</taxon>
        <taxon>Bacillati</taxon>
        <taxon>Bacillota</taxon>
        <taxon>Clostridia</taxon>
        <taxon>Eubacteriales</taxon>
        <taxon>Clostridiaceae</taxon>
        <taxon>Clostridium</taxon>
    </lineage>
</organism>
<feature type="domain" description="GGDEF" evidence="2">
    <location>
        <begin position="136"/>
        <end position="268"/>
    </location>
</feature>
<dbReference type="PROSITE" id="PS50887">
    <property type="entry name" value="GGDEF"/>
    <property type="match status" value="1"/>
</dbReference>
<proteinExistence type="predicted"/>
<comment type="caution">
    <text evidence="3">The sequence shown here is derived from an EMBL/GenBank/DDBJ whole genome shotgun (WGS) entry which is preliminary data.</text>
</comment>
<keyword evidence="1" id="KW-0812">Transmembrane</keyword>
<accession>A0ABT4CRU5</accession>
<feature type="transmembrane region" description="Helical" evidence="1">
    <location>
        <begin position="35"/>
        <end position="52"/>
    </location>
</feature>
<dbReference type="InterPro" id="IPR000160">
    <property type="entry name" value="GGDEF_dom"/>
</dbReference>
<evidence type="ECO:0000313" key="3">
    <source>
        <dbReference type="EMBL" id="MCY6371790.1"/>
    </source>
</evidence>
<evidence type="ECO:0000313" key="4">
    <source>
        <dbReference type="Proteomes" id="UP001079657"/>
    </source>
</evidence>
<dbReference type="PANTHER" id="PTHR46663">
    <property type="entry name" value="DIGUANYLATE CYCLASE DGCT-RELATED"/>
    <property type="match status" value="1"/>
</dbReference>
<dbReference type="EMBL" id="JAPQES010000005">
    <property type="protein sequence ID" value="MCY6371790.1"/>
    <property type="molecule type" value="Genomic_DNA"/>
</dbReference>
<dbReference type="SUPFAM" id="SSF55073">
    <property type="entry name" value="Nucleotide cyclase"/>
    <property type="match status" value="1"/>
</dbReference>
<dbReference type="SMART" id="SM00267">
    <property type="entry name" value="GGDEF"/>
    <property type="match status" value="1"/>
</dbReference>
<dbReference type="Gene3D" id="3.30.70.270">
    <property type="match status" value="1"/>
</dbReference>
<dbReference type="InterPro" id="IPR052163">
    <property type="entry name" value="DGC-Regulatory_Protein"/>
</dbReference>
<gene>
    <name evidence="3" type="ORF">OXH55_14175</name>
</gene>
<dbReference type="Pfam" id="PF00990">
    <property type="entry name" value="GGDEF"/>
    <property type="match status" value="1"/>
</dbReference>
<dbReference type="CDD" id="cd01949">
    <property type="entry name" value="GGDEF"/>
    <property type="match status" value="1"/>
</dbReference>
<reference evidence="3" key="1">
    <citation type="submission" date="2022-12" db="EMBL/GenBank/DDBJ databases">
        <authorList>
            <person name="Wang J."/>
        </authorList>
    </citation>
    <scope>NUCLEOTIDE SEQUENCE</scope>
    <source>
        <strain evidence="3">HY-42-06</strain>
    </source>
</reference>
<feature type="transmembrane region" description="Helical" evidence="1">
    <location>
        <begin position="72"/>
        <end position="89"/>
    </location>
</feature>
<dbReference type="PANTHER" id="PTHR46663:SF2">
    <property type="entry name" value="GGDEF DOMAIN-CONTAINING PROTEIN"/>
    <property type="match status" value="1"/>
</dbReference>
<dbReference type="InterPro" id="IPR029787">
    <property type="entry name" value="Nucleotide_cyclase"/>
</dbReference>
<dbReference type="Proteomes" id="UP001079657">
    <property type="component" value="Unassembled WGS sequence"/>
</dbReference>
<evidence type="ECO:0000259" key="2">
    <source>
        <dbReference type="PROSITE" id="PS50887"/>
    </source>
</evidence>
<protein>
    <submittedName>
        <fullName evidence="3">GGDEF domain-containing protein</fullName>
    </submittedName>
</protein>
<name>A0ABT4CRU5_9CLOT</name>
<dbReference type="InterPro" id="IPR043128">
    <property type="entry name" value="Rev_trsase/Diguanyl_cyclase"/>
</dbReference>
<evidence type="ECO:0000256" key="1">
    <source>
        <dbReference type="SAM" id="Phobius"/>
    </source>
</evidence>
<keyword evidence="1" id="KW-0472">Membrane</keyword>
<keyword evidence="1" id="KW-1133">Transmembrane helix</keyword>
<dbReference type="NCBIfam" id="TIGR00254">
    <property type="entry name" value="GGDEF"/>
    <property type="match status" value="1"/>
</dbReference>
<sequence>MVYVKKVLRGGYLVTLRSGIKVIKRMINDKLSKESIIVAIGAFITFILFTKFDIFELLNTVCRKYEKYEIDEIILVLIIVSITFSYFSIKRWRKLKIVTNRLQQAVVRDKLTGLLNRRGVFSIAEKQFKIANIVEMPICIMFIDLNRFKKINDSLGHKVGDLVLQEVAKRLKANIRESDIAARLGGDEFLIMFPNMNEEESEKMALRITKFFSFPFLLDSNEISIGASIGISLYPNHSTNFEKLIQYSDIAMYNAKKRNLNYKIYNAKISNEFKREFLK</sequence>
<keyword evidence="4" id="KW-1185">Reference proteome</keyword>